<gene>
    <name evidence="1" type="ORF">EDB92DRAFT_1893725</name>
</gene>
<evidence type="ECO:0000313" key="1">
    <source>
        <dbReference type="EMBL" id="KAH8982585.1"/>
    </source>
</evidence>
<organism evidence="1 2">
    <name type="scientific">Lactarius akahatsu</name>
    <dbReference type="NCBI Taxonomy" id="416441"/>
    <lineage>
        <taxon>Eukaryota</taxon>
        <taxon>Fungi</taxon>
        <taxon>Dikarya</taxon>
        <taxon>Basidiomycota</taxon>
        <taxon>Agaricomycotina</taxon>
        <taxon>Agaricomycetes</taxon>
        <taxon>Russulales</taxon>
        <taxon>Russulaceae</taxon>
        <taxon>Lactarius</taxon>
    </lineage>
</organism>
<accession>A0AAD4Q6M4</accession>
<reference evidence="1" key="1">
    <citation type="submission" date="2022-01" db="EMBL/GenBank/DDBJ databases">
        <title>Comparative genomics reveals a dynamic genome evolution in the ectomycorrhizal milk-cap (Lactarius) mushrooms.</title>
        <authorList>
            <consortium name="DOE Joint Genome Institute"/>
            <person name="Lebreton A."/>
            <person name="Tang N."/>
            <person name="Kuo A."/>
            <person name="LaButti K."/>
            <person name="Drula E."/>
            <person name="Barry K."/>
            <person name="Clum A."/>
            <person name="Lipzen A."/>
            <person name="Mousain D."/>
            <person name="Ng V."/>
            <person name="Wang R."/>
            <person name="Wang X."/>
            <person name="Dai Y."/>
            <person name="Henrissat B."/>
            <person name="Grigoriev I.V."/>
            <person name="Guerin-Laguette A."/>
            <person name="Yu F."/>
            <person name="Martin F.M."/>
        </authorList>
    </citation>
    <scope>NUCLEOTIDE SEQUENCE</scope>
    <source>
        <strain evidence="1">QP</strain>
    </source>
</reference>
<dbReference type="AlphaFoldDB" id="A0AAD4Q6M4"/>
<comment type="caution">
    <text evidence="1">The sequence shown here is derived from an EMBL/GenBank/DDBJ whole genome shotgun (WGS) entry which is preliminary data.</text>
</comment>
<evidence type="ECO:0000313" key="2">
    <source>
        <dbReference type="Proteomes" id="UP001201163"/>
    </source>
</evidence>
<protein>
    <submittedName>
        <fullName evidence="1">Uncharacterized protein</fullName>
    </submittedName>
</protein>
<dbReference type="Proteomes" id="UP001201163">
    <property type="component" value="Unassembled WGS sequence"/>
</dbReference>
<sequence length="114" mass="13234">MSTWREFLVEHAKFPFPDSVENKSVGTTDISPEDSRDAVPDETLVKNLCQTLDNILKDTVLPDDSRNNLLLYFGRHLQFRTVGRREIEDRIWSTNRNESEVRILDSHSWLSKSG</sequence>
<proteinExistence type="predicted"/>
<name>A0AAD4Q6M4_9AGAM</name>
<keyword evidence="2" id="KW-1185">Reference proteome</keyword>
<dbReference type="EMBL" id="JAKELL010000098">
    <property type="protein sequence ID" value="KAH8982585.1"/>
    <property type="molecule type" value="Genomic_DNA"/>
</dbReference>